<comment type="caution">
    <text evidence="7">The sequence shown here is derived from an EMBL/GenBank/DDBJ whole genome shotgun (WGS) entry which is preliminary data.</text>
</comment>
<feature type="signal peptide" evidence="5">
    <location>
        <begin position="1"/>
        <end position="17"/>
    </location>
</feature>
<keyword evidence="8" id="KW-1185">Reference proteome</keyword>
<name>A0ABT6G221_9FLAO</name>
<evidence type="ECO:0000256" key="1">
    <source>
        <dbReference type="ARBA" id="ARBA00004196"/>
    </source>
</evidence>
<evidence type="ECO:0000256" key="5">
    <source>
        <dbReference type="SAM" id="SignalP"/>
    </source>
</evidence>
<dbReference type="Pfam" id="PF08534">
    <property type="entry name" value="Redoxin"/>
    <property type="match status" value="1"/>
</dbReference>
<protein>
    <submittedName>
        <fullName evidence="7">TlpA disulfide reductase family protein</fullName>
    </submittedName>
</protein>
<feature type="domain" description="Thioredoxin" evidence="6">
    <location>
        <begin position="300"/>
        <end position="433"/>
    </location>
</feature>
<dbReference type="PANTHER" id="PTHR42852:SF6">
    <property type="entry name" value="THIOL:DISULFIDE INTERCHANGE PROTEIN DSBE"/>
    <property type="match status" value="1"/>
</dbReference>
<organism evidence="7 8">
    <name type="scientific">Winogradskyella marincola</name>
    <dbReference type="NCBI Taxonomy" id="3037795"/>
    <lineage>
        <taxon>Bacteria</taxon>
        <taxon>Pseudomonadati</taxon>
        <taxon>Bacteroidota</taxon>
        <taxon>Flavobacteriia</taxon>
        <taxon>Flavobacteriales</taxon>
        <taxon>Flavobacteriaceae</taxon>
        <taxon>Winogradskyella</taxon>
    </lineage>
</organism>
<evidence type="ECO:0000256" key="4">
    <source>
        <dbReference type="ARBA" id="ARBA00023284"/>
    </source>
</evidence>
<proteinExistence type="predicted"/>
<keyword evidence="5" id="KW-0732">Signal</keyword>
<dbReference type="Gene3D" id="3.40.30.10">
    <property type="entry name" value="Glutaredoxin"/>
    <property type="match status" value="1"/>
</dbReference>
<sequence length="433" mass="49341">MKKLVTFLFIFPLIAFGQSVKGTFYPAEDFTYAFLYEATPEGANYVSHGELNTEGQFEIKIDSSAAPGIYKIVYATPPEENNFDFIYDGKETVVFKFSQENGVEFTESEENKLWTSYLKSMDMVNQTISNYYQKDGKDKKGFNAVFKVLKDTQTSYESLASGRLASAFITANRPYIPSNYEDYNTYSKNVKKHYFSQIDFSNYILQSSTFLIDRVVSYVFNLVEKPNNNTYKVLIDDVYNAIDNKDLAIKTYLLEMLWQRFVTAENNDLANYITDKYLLNLANTSGNKVLAETITSYKNTSIGTKAPNFEIASSKNTTRLHDLKGATYYLLVFWSSTCGHCLNELPMVKELVASKNNIKVVAFGLEEEPSKWTEEIKKYPNFVHTVGLGKWDNPVVKTYGVAATPTYFLLSSDKTIIAKPYDYEALEVVLKDL</sequence>
<evidence type="ECO:0000256" key="2">
    <source>
        <dbReference type="ARBA" id="ARBA00022748"/>
    </source>
</evidence>
<evidence type="ECO:0000259" key="6">
    <source>
        <dbReference type="PROSITE" id="PS51352"/>
    </source>
</evidence>
<dbReference type="SUPFAM" id="SSF52833">
    <property type="entry name" value="Thioredoxin-like"/>
    <property type="match status" value="1"/>
</dbReference>
<dbReference type="CDD" id="cd02966">
    <property type="entry name" value="TlpA_like_family"/>
    <property type="match status" value="1"/>
</dbReference>
<dbReference type="RefSeq" id="WP_278005534.1">
    <property type="nucleotide sequence ID" value="NZ_JARSBN010000004.1"/>
</dbReference>
<reference evidence="7 8" key="1">
    <citation type="submission" date="2023-03" db="EMBL/GenBank/DDBJ databases">
        <title>Strain YYF002 represents a novel species in the genus Winogradskyella isolated from seawater.</title>
        <authorList>
            <person name="Fu Z.-Y."/>
        </authorList>
    </citation>
    <scope>NUCLEOTIDE SEQUENCE [LARGE SCALE GENOMIC DNA]</scope>
    <source>
        <strain evidence="7 8">YYF002</strain>
    </source>
</reference>
<dbReference type="InterPro" id="IPR013766">
    <property type="entry name" value="Thioredoxin_domain"/>
</dbReference>
<dbReference type="EMBL" id="JARSBN010000004">
    <property type="protein sequence ID" value="MDG4716089.1"/>
    <property type="molecule type" value="Genomic_DNA"/>
</dbReference>
<accession>A0ABT6G221</accession>
<feature type="chain" id="PRO_5045172063" evidence="5">
    <location>
        <begin position="18"/>
        <end position="433"/>
    </location>
</feature>
<dbReference type="Proteomes" id="UP001529085">
    <property type="component" value="Unassembled WGS sequence"/>
</dbReference>
<dbReference type="PANTHER" id="PTHR42852">
    <property type="entry name" value="THIOL:DISULFIDE INTERCHANGE PROTEIN DSBE"/>
    <property type="match status" value="1"/>
</dbReference>
<dbReference type="InterPro" id="IPR036249">
    <property type="entry name" value="Thioredoxin-like_sf"/>
</dbReference>
<gene>
    <name evidence="7" type="ORF">P7122_09415</name>
</gene>
<dbReference type="PROSITE" id="PS00194">
    <property type="entry name" value="THIOREDOXIN_1"/>
    <property type="match status" value="1"/>
</dbReference>
<dbReference type="InterPro" id="IPR050553">
    <property type="entry name" value="Thioredoxin_ResA/DsbE_sf"/>
</dbReference>
<keyword evidence="4" id="KW-0676">Redox-active center</keyword>
<dbReference type="PROSITE" id="PS51352">
    <property type="entry name" value="THIOREDOXIN_2"/>
    <property type="match status" value="1"/>
</dbReference>
<evidence type="ECO:0000313" key="8">
    <source>
        <dbReference type="Proteomes" id="UP001529085"/>
    </source>
</evidence>
<comment type="subcellular location">
    <subcellularLocation>
        <location evidence="1">Cell envelope</location>
    </subcellularLocation>
</comment>
<dbReference type="InterPro" id="IPR017937">
    <property type="entry name" value="Thioredoxin_CS"/>
</dbReference>
<keyword evidence="3" id="KW-1015">Disulfide bond</keyword>
<evidence type="ECO:0000256" key="3">
    <source>
        <dbReference type="ARBA" id="ARBA00023157"/>
    </source>
</evidence>
<keyword evidence="2" id="KW-0201">Cytochrome c-type biogenesis</keyword>
<dbReference type="InterPro" id="IPR013740">
    <property type="entry name" value="Redoxin"/>
</dbReference>
<evidence type="ECO:0000313" key="7">
    <source>
        <dbReference type="EMBL" id="MDG4716089.1"/>
    </source>
</evidence>